<reference evidence="12 13" key="1">
    <citation type="submission" date="2015-11" db="EMBL/GenBank/DDBJ databases">
        <authorList>
            <person name="Zhang Y."/>
            <person name="Guo Z."/>
        </authorList>
    </citation>
    <scope>NUCLEOTIDE SEQUENCE [LARGE SCALE GENOMIC DNA]</scope>
    <source>
        <strain evidence="12 13">KCTC 32221</strain>
    </source>
</reference>
<dbReference type="Gene3D" id="1.20.272.10">
    <property type="match status" value="1"/>
</dbReference>
<evidence type="ECO:0000313" key="12">
    <source>
        <dbReference type="EMBL" id="ALO46798.1"/>
    </source>
</evidence>
<dbReference type="PANTHER" id="PTHR34388:SF1">
    <property type="entry name" value="DNA POLYMERASE III SUBUNIT DELTA"/>
    <property type="match status" value="1"/>
</dbReference>
<evidence type="ECO:0000259" key="11">
    <source>
        <dbReference type="Pfam" id="PF14840"/>
    </source>
</evidence>
<dbReference type="Pfam" id="PF14840">
    <property type="entry name" value="DNA_pol3_delt_C"/>
    <property type="match status" value="1"/>
</dbReference>
<keyword evidence="4" id="KW-0548">Nucleotidyltransferase</keyword>
<keyword evidence="6" id="KW-0239">DNA-directed DNA polymerase</keyword>
<dbReference type="SUPFAM" id="SSF52540">
    <property type="entry name" value="P-loop containing nucleoside triphosphate hydrolases"/>
    <property type="match status" value="1"/>
</dbReference>
<dbReference type="OrthoDB" id="9770982at2"/>
<dbReference type="SUPFAM" id="SSF48019">
    <property type="entry name" value="post-AAA+ oligomerization domain-like"/>
    <property type="match status" value="1"/>
</dbReference>
<keyword evidence="13" id="KW-1185">Reference proteome</keyword>
<dbReference type="InterPro" id="IPR005790">
    <property type="entry name" value="DNA_polIII_delta"/>
</dbReference>
<gene>
    <name evidence="12" type="ORF">PS2015_2161</name>
</gene>
<sequence>MKVYADQFNRHLQGELHNAYWICGDEPLQLRELTDALRKKSRSNGYTEREVYEVDRQFDWRTLHAASSSMSLFADKKLIELRLRQGKLDEPARKQLTEYLLSPATDTLLLMISPKLDSAATKTQWFKKIEQNIVLVQVYAVETDKLNAWISRRLANFNLRADADALQLLADRIEGNMLAADQEIEKLSLLYGKDRQLGIQDIARSVADNSRFNVFSLIDACLAGDPVKAVHTLQRMREEGAEALMIVAMLAREIRLLMSMALQIEKGTSLAAAVQSARVWKNRQSLVNRTLQRHSSDSFQSMLSQLRDVDMAVKGLGSQSPWIILEQLICHLSGRALKFQSAQASQ</sequence>
<dbReference type="Pfam" id="PF06144">
    <property type="entry name" value="DNA_pol3_delta"/>
    <property type="match status" value="1"/>
</dbReference>
<evidence type="ECO:0000256" key="3">
    <source>
        <dbReference type="ARBA" id="ARBA00022679"/>
    </source>
</evidence>
<dbReference type="InterPro" id="IPR008921">
    <property type="entry name" value="DNA_pol3_clamp-load_cplx_C"/>
</dbReference>
<evidence type="ECO:0000256" key="9">
    <source>
        <dbReference type="NCBIfam" id="TIGR01128"/>
    </source>
</evidence>
<keyword evidence="3" id="KW-0808">Transferase</keyword>
<dbReference type="InterPro" id="IPR027417">
    <property type="entry name" value="P-loop_NTPase"/>
</dbReference>
<evidence type="ECO:0000256" key="4">
    <source>
        <dbReference type="ARBA" id="ARBA00022695"/>
    </source>
</evidence>
<dbReference type="GO" id="GO:0006261">
    <property type="term" value="P:DNA-templated DNA replication"/>
    <property type="evidence" value="ECO:0007669"/>
    <property type="project" value="TreeGrafter"/>
</dbReference>
<dbReference type="Gene3D" id="1.10.8.60">
    <property type="match status" value="1"/>
</dbReference>
<dbReference type="GO" id="GO:0003677">
    <property type="term" value="F:DNA binding"/>
    <property type="evidence" value="ECO:0007669"/>
    <property type="project" value="InterPro"/>
</dbReference>
<dbReference type="RefSeq" id="WP_058022257.1">
    <property type="nucleotide sequence ID" value="NZ_CP013189.1"/>
</dbReference>
<dbReference type="EC" id="2.7.7.7" evidence="1 9"/>
<evidence type="ECO:0000313" key="13">
    <source>
        <dbReference type="Proteomes" id="UP000065641"/>
    </source>
</evidence>
<dbReference type="GO" id="GO:0009360">
    <property type="term" value="C:DNA polymerase III complex"/>
    <property type="evidence" value="ECO:0007669"/>
    <property type="project" value="UniProtKB-UniRule"/>
</dbReference>
<evidence type="ECO:0000259" key="10">
    <source>
        <dbReference type="Pfam" id="PF06144"/>
    </source>
</evidence>
<evidence type="ECO:0000256" key="5">
    <source>
        <dbReference type="ARBA" id="ARBA00022705"/>
    </source>
</evidence>
<dbReference type="STRING" id="1249552.PS2015_2161"/>
<dbReference type="KEGG" id="pspi:PS2015_2161"/>
<evidence type="ECO:0000256" key="7">
    <source>
        <dbReference type="ARBA" id="ARBA00034754"/>
    </source>
</evidence>
<feature type="domain" description="DNA polymerase III delta N-terminal" evidence="10">
    <location>
        <begin position="20"/>
        <end position="137"/>
    </location>
</feature>
<protein>
    <recommendedName>
        <fullName evidence="2 9">DNA polymerase III subunit delta</fullName>
        <ecNumber evidence="1 9">2.7.7.7</ecNumber>
    </recommendedName>
</protein>
<keyword evidence="5" id="KW-0235">DNA replication</keyword>
<dbReference type="EMBL" id="CP013189">
    <property type="protein sequence ID" value="ALO46798.1"/>
    <property type="molecule type" value="Genomic_DNA"/>
</dbReference>
<comment type="similarity">
    <text evidence="7">Belongs to the DNA polymerase HolA subunit family.</text>
</comment>
<dbReference type="InterPro" id="IPR032780">
    <property type="entry name" value="DNA_pol3_delt_C"/>
</dbReference>
<dbReference type="NCBIfam" id="TIGR01128">
    <property type="entry name" value="holA"/>
    <property type="match status" value="1"/>
</dbReference>
<evidence type="ECO:0000256" key="8">
    <source>
        <dbReference type="ARBA" id="ARBA00049244"/>
    </source>
</evidence>
<dbReference type="Proteomes" id="UP000065641">
    <property type="component" value="Chromosome"/>
</dbReference>
<comment type="catalytic activity">
    <reaction evidence="8">
        <text>DNA(n) + a 2'-deoxyribonucleoside 5'-triphosphate = DNA(n+1) + diphosphate</text>
        <dbReference type="Rhea" id="RHEA:22508"/>
        <dbReference type="Rhea" id="RHEA-COMP:17339"/>
        <dbReference type="Rhea" id="RHEA-COMP:17340"/>
        <dbReference type="ChEBI" id="CHEBI:33019"/>
        <dbReference type="ChEBI" id="CHEBI:61560"/>
        <dbReference type="ChEBI" id="CHEBI:173112"/>
        <dbReference type="EC" id="2.7.7.7"/>
    </reaction>
</comment>
<dbReference type="AlphaFoldDB" id="A0A0S2KFB9"/>
<dbReference type="InterPro" id="IPR010372">
    <property type="entry name" value="DNA_pol3_delta_N"/>
</dbReference>
<feature type="domain" description="DNA polymerase III subunit delta C-terminal" evidence="11">
    <location>
        <begin position="215"/>
        <end position="337"/>
    </location>
</feature>
<evidence type="ECO:0000256" key="6">
    <source>
        <dbReference type="ARBA" id="ARBA00022932"/>
    </source>
</evidence>
<proteinExistence type="inferred from homology"/>
<dbReference type="CDD" id="cd18138">
    <property type="entry name" value="HLD_clamp_pol_III_delta"/>
    <property type="match status" value="1"/>
</dbReference>
<evidence type="ECO:0000256" key="1">
    <source>
        <dbReference type="ARBA" id="ARBA00012417"/>
    </source>
</evidence>
<dbReference type="Gene3D" id="3.40.50.300">
    <property type="entry name" value="P-loop containing nucleotide triphosphate hydrolases"/>
    <property type="match status" value="1"/>
</dbReference>
<name>A0A0S2KFB9_9GAMM</name>
<dbReference type="GO" id="GO:0003887">
    <property type="term" value="F:DNA-directed DNA polymerase activity"/>
    <property type="evidence" value="ECO:0007669"/>
    <property type="project" value="UniProtKB-UniRule"/>
</dbReference>
<dbReference type="PANTHER" id="PTHR34388">
    <property type="entry name" value="DNA POLYMERASE III SUBUNIT DELTA"/>
    <property type="match status" value="1"/>
</dbReference>
<organism evidence="12 13">
    <name type="scientific">Pseudohongiella spirulinae</name>
    <dbReference type="NCBI Taxonomy" id="1249552"/>
    <lineage>
        <taxon>Bacteria</taxon>
        <taxon>Pseudomonadati</taxon>
        <taxon>Pseudomonadota</taxon>
        <taxon>Gammaproteobacteria</taxon>
        <taxon>Pseudomonadales</taxon>
        <taxon>Pseudohongiellaceae</taxon>
        <taxon>Pseudohongiella</taxon>
    </lineage>
</organism>
<evidence type="ECO:0000256" key="2">
    <source>
        <dbReference type="ARBA" id="ARBA00017703"/>
    </source>
</evidence>
<accession>A0A0S2KFB9</accession>